<dbReference type="AlphaFoldDB" id="A0AAN8GEL1"/>
<name>A0AAN8GEL1_TRICO</name>
<organism evidence="1 2">
    <name type="scientific">Trichostrongylus colubriformis</name>
    <name type="common">Black scour worm</name>
    <dbReference type="NCBI Taxonomy" id="6319"/>
    <lineage>
        <taxon>Eukaryota</taxon>
        <taxon>Metazoa</taxon>
        <taxon>Ecdysozoa</taxon>
        <taxon>Nematoda</taxon>
        <taxon>Chromadorea</taxon>
        <taxon>Rhabditida</taxon>
        <taxon>Rhabditina</taxon>
        <taxon>Rhabditomorpha</taxon>
        <taxon>Strongyloidea</taxon>
        <taxon>Trichostrongylidae</taxon>
        <taxon>Trichostrongylus</taxon>
    </lineage>
</organism>
<sequence>MYLTPDNKELMIPAASGGMETSSILSAFIVAVVMRVWDPDKSKLLSLLSKEALEYLFTVHVLKAQELAYERLPSSREWLGDETKDSLLSESSLRSAADKVRRNYRKRTQRVKKEQFDRVTSIVKWHRDRYRNTAITFTMSTLEPFGMPWSSDYVPLDNSSFPRFQDLATDTESQPFTSAADLMLVDAYSKNNKKLLMQVSASGSVRTVEAVSTVMLRILLLNEQPGEAIHRKAAFYDPRKGQFFCENEQIRVMLREKQKMLCNEMEKDDSMANDRFVIAASVRPSLREYIRIGVTQRSDDWNYPVGY</sequence>
<proteinExistence type="predicted"/>
<gene>
    <name evidence="1" type="ORF">GCK32_015236</name>
</gene>
<dbReference type="EMBL" id="WIXE01002109">
    <property type="protein sequence ID" value="KAK5985118.1"/>
    <property type="molecule type" value="Genomic_DNA"/>
</dbReference>
<dbReference type="Proteomes" id="UP001331761">
    <property type="component" value="Unassembled WGS sequence"/>
</dbReference>
<evidence type="ECO:0000313" key="1">
    <source>
        <dbReference type="EMBL" id="KAK5985118.1"/>
    </source>
</evidence>
<evidence type="ECO:0000313" key="2">
    <source>
        <dbReference type="Proteomes" id="UP001331761"/>
    </source>
</evidence>
<comment type="caution">
    <text evidence="1">The sequence shown here is derived from an EMBL/GenBank/DDBJ whole genome shotgun (WGS) entry which is preliminary data.</text>
</comment>
<reference evidence="1 2" key="1">
    <citation type="submission" date="2019-10" db="EMBL/GenBank/DDBJ databases">
        <title>Assembly and Annotation for the nematode Trichostrongylus colubriformis.</title>
        <authorList>
            <person name="Martin J."/>
        </authorList>
    </citation>
    <scope>NUCLEOTIDE SEQUENCE [LARGE SCALE GENOMIC DNA]</scope>
    <source>
        <strain evidence="1">G859</strain>
        <tissue evidence="1">Whole worm</tissue>
    </source>
</reference>
<accession>A0AAN8GEL1</accession>
<keyword evidence="2" id="KW-1185">Reference proteome</keyword>
<protein>
    <submittedName>
        <fullName evidence="1">Uncharacterized protein</fullName>
    </submittedName>
</protein>